<feature type="transmembrane region" description="Helical" evidence="5">
    <location>
        <begin position="317"/>
        <end position="336"/>
    </location>
</feature>
<dbReference type="InterPro" id="IPR020846">
    <property type="entry name" value="MFS_dom"/>
</dbReference>
<dbReference type="Proteomes" id="UP000509548">
    <property type="component" value="Chromosome 2"/>
</dbReference>
<dbReference type="SUPFAM" id="SSF103473">
    <property type="entry name" value="MFS general substrate transporter"/>
    <property type="match status" value="1"/>
</dbReference>
<dbReference type="InterPro" id="IPR011701">
    <property type="entry name" value="MFS"/>
</dbReference>
<dbReference type="Gene3D" id="1.20.1250.20">
    <property type="entry name" value="MFS general substrate transporter like domains"/>
    <property type="match status" value="2"/>
</dbReference>
<evidence type="ECO:0000313" key="8">
    <source>
        <dbReference type="EMBL" id="QLB66080.1"/>
    </source>
</evidence>
<dbReference type="RefSeq" id="WP_107201809.1">
    <property type="nucleotide sequence ID" value="NZ_CP015959.1"/>
</dbReference>
<dbReference type="InterPro" id="IPR050382">
    <property type="entry name" value="MFS_Na/Anion_cotransporter"/>
</dbReference>
<dbReference type="CDD" id="cd17319">
    <property type="entry name" value="MFS_ExuT_GudP_like"/>
    <property type="match status" value="1"/>
</dbReference>
<evidence type="ECO:0000256" key="3">
    <source>
        <dbReference type="ARBA" id="ARBA00022989"/>
    </source>
</evidence>
<evidence type="ECO:0000313" key="9">
    <source>
        <dbReference type="Proteomes" id="UP000509548"/>
    </source>
</evidence>
<feature type="transmembrane region" description="Helical" evidence="5">
    <location>
        <begin position="411"/>
        <end position="431"/>
    </location>
</feature>
<evidence type="ECO:0000256" key="4">
    <source>
        <dbReference type="ARBA" id="ARBA00023136"/>
    </source>
</evidence>
<keyword evidence="4 5" id="KW-0472">Membrane</keyword>
<dbReference type="PANTHER" id="PTHR11662:SF285">
    <property type="entry name" value="HEXURONATE TRANSPORTER"/>
    <property type="match status" value="1"/>
</dbReference>
<dbReference type="AlphaFoldDB" id="A0A9Q6S7J8"/>
<proteinExistence type="predicted"/>
<feature type="transmembrane region" description="Helical" evidence="5">
    <location>
        <begin position="247"/>
        <end position="266"/>
    </location>
</feature>
<evidence type="ECO:0000259" key="6">
    <source>
        <dbReference type="PROSITE" id="PS50850"/>
    </source>
</evidence>
<feature type="transmembrane region" description="Helical" evidence="5">
    <location>
        <begin position="375"/>
        <end position="399"/>
    </location>
</feature>
<comment type="subcellular location">
    <subcellularLocation>
        <location evidence="1">Membrane</location>
        <topology evidence="1">Multi-pass membrane protein</topology>
    </subcellularLocation>
</comment>
<dbReference type="GO" id="GO:0016020">
    <property type="term" value="C:membrane"/>
    <property type="evidence" value="ECO:0007669"/>
    <property type="project" value="UniProtKB-SubCell"/>
</dbReference>
<accession>A0A9Q6S7J8</accession>
<dbReference type="GO" id="GO:0015134">
    <property type="term" value="F:hexuronate transmembrane transporter activity"/>
    <property type="evidence" value="ECO:0007669"/>
    <property type="project" value="TreeGrafter"/>
</dbReference>
<dbReference type="EMBL" id="CP015959">
    <property type="protein sequence ID" value="QLB66080.1"/>
    <property type="molecule type" value="Genomic_DNA"/>
</dbReference>
<dbReference type="PANTHER" id="PTHR11662">
    <property type="entry name" value="SOLUTE CARRIER FAMILY 17"/>
    <property type="match status" value="1"/>
</dbReference>
<evidence type="ECO:0000313" key="10">
    <source>
        <dbReference type="Proteomes" id="UP001462961"/>
    </source>
</evidence>
<reference evidence="7 10" key="3">
    <citation type="submission" date="2024-01" db="EMBL/GenBank/DDBJ databases">
        <title>The diversity of rhizobia nodulating Mimosa spp. in eleven states of Brazil covering several biomes is determined by host plant, location, and edaphic factors.</title>
        <authorList>
            <person name="Rouws L."/>
            <person name="Barauna A."/>
            <person name="Beukes C."/>
            <person name="De Faria S.M."/>
            <person name="Gross E."/>
            <person name="Dos Reis Junior F.B."/>
            <person name="Simon M."/>
            <person name="Maluk M."/>
            <person name="Odee D.W."/>
            <person name="Kenicer G."/>
            <person name="Young J.P.W."/>
            <person name="Reis V.M."/>
            <person name="Zilli J."/>
            <person name="James E.K."/>
        </authorList>
    </citation>
    <scope>NUCLEOTIDE SEQUENCE [LARGE SCALE GENOMIC DNA]</scope>
    <source>
        <strain evidence="7 10">JHI1651</strain>
    </source>
</reference>
<dbReference type="InterPro" id="IPR036259">
    <property type="entry name" value="MFS_trans_sf"/>
</dbReference>
<feature type="transmembrane region" description="Helical" evidence="5">
    <location>
        <begin position="342"/>
        <end position="363"/>
    </location>
</feature>
<dbReference type="EMBL" id="JAYLVJ010000003">
    <property type="protein sequence ID" value="MEO1752962.1"/>
    <property type="molecule type" value="Genomic_DNA"/>
</dbReference>
<evidence type="ECO:0000256" key="5">
    <source>
        <dbReference type="SAM" id="Phobius"/>
    </source>
</evidence>
<organism evidence="8 9">
    <name type="scientific">Paraburkholderia caribensis</name>
    <dbReference type="NCBI Taxonomy" id="75105"/>
    <lineage>
        <taxon>Bacteria</taxon>
        <taxon>Pseudomonadati</taxon>
        <taxon>Pseudomonadota</taxon>
        <taxon>Betaproteobacteria</taxon>
        <taxon>Burkholderiales</taxon>
        <taxon>Burkholderiaceae</taxon>
        <taxon>Paraburkholderia</taxon>
    </lineage>
</organism>
<keyword evidence="10" id="KW-1185">Reference proteome</keyword>
<protein>
    <submittedName>
        <fullName evidence="7">MFS transporter</fullName>
    </submittedName>
</protein>
<feature type="transmembrane region" description="Helical" evidence="5">
    <location>
        <begin position="99"/>
        <end position="130"/>
    </location>
</feature>
<feature type="transmembrane region" description="Helical" evidence="5">
    <location>
        <begin position="66"/>
        <end position="87"/>
    </location>
</feature>
<keyword evidence="3 5" id="KW-1133">Transmembrane helix</keyword>
<feature type="transmembrane region" description="Helical" evidence="5">
    <location>
        <begin position="286"/>
        <end position="310"/>
    </location>
</feature>
<dbReference type="Proteomes" id="UP001462961">
    <property type="component" value="Unassembled WGS sequence"/>
</dbReference>
<keyword evidence="2 5" id="KW-0812">Transmembrane</keyword>
<reference evidence="8 9" key="1">
    <citation type="journal article" date="2014" name="Genome Announc.">
        <title>Draft Genome Sequence of the Haloacid-Degrading Burkholderia caribensis Strain MBA4.</title>
        <authorList>
            <person name="Pan Y."/>
            <person name="Kong K.F."/>
            <person name="Tsang J.S."/>
        </authorList>
    </citation>
    <scope>NUCLEOTIDE SEQUENCE [LARGE SCALE GENOMIC DNA]</scope>
    <source>
        <strain evidence="8 9">852011</strain>
    </source>
</reference>
<evidence type="ECO:0000256" key="2">
    <source>
        <dbReference type="ARBA" id="ARBA00022692"/>
    </source>
</evidence>
<name>A0A9Q6S7J8_9BURK</name>
<gene>
    <name evidence="8" type="ORF">A9O66_27740</name>
    <name evidence="7" type="ORF">VOI32_03360</name>
</gene>
<evidence type="ECO:0000256" key="1">
    <source>
        <dbReference type="ARBA" id="ARBA00004141"/>
    </source>
</evidence>
<evidence type="ECO:0000313" key="7">
    <source>
        <dbReference type="EMBL" id="MEO1752962.1"/>
    </source>
</evidence>
<sequence>MTATREPQALGERNEEGNVVRKTSSVGRLRWSMLALVFAATALNYIDRAALGILQPILSVSLGWTAMDYANINFWFQAGYAVGYFLQGSLIDRLGVRRVFFWAVLLWSLATGAHAFTTSVAGFMLCRLILGLTEGANYPSGVKISRLWFPPAERAIATGIFNGGTHIGAILTPIILPALLFAFGWQAVFIGVAILGLAWALVWVRCYYDPKDHPWISASELDYVKSDDQKPAIKVPLHKILVMRGTWAFALAFSLTAPVFWFYLYWLPPYLHQQYSLGISVNQIGLPLIIIYVAADVGSIGGGLISSFLITRGVRPVYARLITMFLAAVLVTSVVAANSNNLWTAVLAIALGLAAGQAWITNIYNICMDYTPKELVSTVFGFGGMCAAGTGMFMTQVVGYVLTTTHNNYKILFMGIPGLYAIALIWLLLLAPKTSAE</sequence>
<feature type="transmembrane region" description="Helical" evidence="5">
    <location>
        <begin position="29"/>
        <end position="46"/>
    </location>
</feature>
<reference evidence="8" key="2">
    <citation type="submission" date="2016-06" db="EMBL/GenBank/DDBJ databases">
        <authorList>
            <person name="Huang P."/>
            <person name="Jiang X."/>
            <person name="Liu X."/>
        </authorList>
    </citation>
    <scope>NUCLEOTIDE SEQUENCE</scope>
    <source>
        <strain evidence="8">852011</strain>
    </source>
</reference>
<feature type="transmembrane region" description="Helical" evidence="5">
    <location>
        <begin position="183"/>
        <end position="204"/>
    </location>
</feature>
<feature type="domain" description="Major facilitator superfamily (MFS) profile" evidence="6">
    <location>
        <begin position="33"/>
        <end position="435"/>
    </location>
</feature>
<dbReference type="Pfam" id="PF07690">
    <property type="entry name" value="MFS_1"/>
    <property type="match status" value="1"/>
</dbReference>
<dbReference type="PROSITE" id="PS50850">
    <property type="entry name" value="MFS"/>
    <property type="match status" value="1"/>
</dbReference>